<feature type="non-terminal residue" evidence="1">
    <location>
        <position position="42"/>
    </location>
</feature>
<proteinExistence type="predicted"/>
<dbReference type="EMBL" id="BARS01047291">
    <property type="protein sequence ID" value="GAG38441.1"/>
    <property type="molecule type" value="Genomic_DNA"/>
</dbReference>
<sequence>MVEMWAFGESADRFGLYGARDGSDDLAWSTNRVTLAGAINET</sequence>
<gene>
    <name evidence="1" type="ORF">S01H1_71054</name>
</gene>
<name>X0YNZ0_9ZZZZ</name>
<comment type="caution">
    <text evidence="1">The sequence shown here is derived from an EMBL/GenBank/DDBJ whole genome shotgun (WGS) entry which is preliminary data.</text>
</comment>
<organism evidence="1">
    <name type="scientific">marine sediment metagenome</name>
    <dbReference type="NCBI Taxonomy" id="412755"/>
    <lineage>
        <taxon>unclassified sequences</taxon>
        <taxon>metagenomes</taxon>
        <taxon>ecological metagenomes</taxon>
    </lineage>
</organism>
<dbReference type="AlphaFoldDB" id="X0YNZ0"/>
<evidence type="ECO:0000313" key="1">
    <source>
        <dbReference type="EMBL" id="GAG38441.1"/>
    </source>
</evidence>
<accession>X0YNZ0</accession>
<reference evidence="1" key="1">
    <citation type="journal article" date="2014" name="Front. Microbiol.">
        <title>High frequency of phylogenetically diverse reductive dehalogenase-homologous genes in deep subseafloor sedimentary metagenomes.</title>
        <authorList>
            <person name="Kawai M."/>
            <person name="Futagami T."/>
            <person name="Toyoda A."/>
            <person name="Takaki Y."/>
            <person name="Nishi S."/>
            <person name="Hori S."/>
            <person name="Arai W."/>
            <person name="Tsubouchi T."/>
            <person name="Morono Y."/>
            <person name="Uchiyama I."/>
            <person name="Ito T."/>
            <person name="Fujiyama A."/>
            <person name="Inagaki F."/>
            <person name="Takami H."/>
        </authorList>
    </citation>
    <scope>NUCLEOTIDE SEQUENCE</scope>
    <source>
        <strain evidence="1">Expedition CK06-06</strain>
    </source>
</reference>
<protein>
    <submittedName>
        <fullName evidence="1">Uncharacterized protein</fullName>
    </submittedName>
</protein>